<dbReference type="GeneID" id="93710949"/>
<evidence type="ECO:0000256" key="1">
    <source>
        <dbReference type="ARBA" id="ARBA00004240"/>
    </source>
</evidence>
<comment type="similarity">
    <text evidence="2">Belongs to the glycosyltransferase 28 family.</text>
</comment>
<name>A0A1I5ZWF8_9BACI</name>
<dbReference type="Gene3D" id="3.40.50.2000">
    <property type="entry name" value="Glycogen Phosphorylase B"/>
    <property type="match status" value="1"/>
</dbReference>
<dbReference type="SUPFAM" id="SSF53756">
    <property type="entry name" value="UDP-Glycosyltransferase/glycogen phosphorylase"/>
    <property type="match status" value="1"/>
</dbReference>
<organism evidence="7 8">
    <name type="scientific">Priestia endophytica DSM 13796</name>
    <dbReference type="NCBI Taxonomy" id="1121089"/>
    <lineage>
        <taxon>Bacteria</taxon>
        <taxon>Bacillati</taxon>
        <taxon>Bacillota</taxon>
        <taxon>Bacilli</taxon>
        <taxon>Bacillales</taxon>
        <taxon>Bacillaceae</taxon>
        <taxon>Priestia</taxon>
    </lineage>
</organism>
<feature type="domain" description="Glycosyl transferase family 28 C-terminal" evidence="6">
    <location>
        <begin position="1"/>
        <end position="147"/>
    </location>
</feature>
<comment type="caution">
    <text evidence="7">The sequence shown here is derived from an EMBL/GenBank/DDBJ whole genome shotgun (WGS) entry which is preliminary data.</text>
</comment>
<evidence type="ECO:0000256" key="4">
    <source>
        <dbReference type="ARBA" id="ARBA00022679"/>
    </source>
</evidence>
<accession>A0A1I5ZWF8</accession>
<protein>
    <submittedName>
        <fullName evidence="7">UDP-N-acetylglucosamine transferase subunit ALG13</fullName>
    </submittedName>
</protein>
<evidence type="ECO:0000259" key="6">
    <source>
        <dbReference type="Pfam" id="PF04101"/>
    </source>
</evidence>
<dbReference type="InterPro" id="IPR007235">
    <property type="entry name" value="Glyco_trans_28_C"/>
</dbReference>
<dbReference type="PANTHER" id="PTHR12867:SF6">
    <property type="entry name" value="N-ACETYLGLUCOSAMINYLDIPHOSPHODOLICHOL N-ACETYLGLUCOSAMINYLTRANSFERASE"/>
    <property type="match status" value="1"/>
</dbReference>
<keyword evidence="5" id="KW-0256">Endoplasmic reticulum</keyword>
<dbReference type="Proteomes" id="UP000182762">
    <property type="component" value="Unassembled WGS sequence"/>
</dbReference>
<gene>
    <name evidence="7" type="ORF">SAMN02745910_02293</name>
</gene>
<comment type="subcellular location">
    <subcellularLocation>
        <location evidence="1">Endoplasmic reticulum</location>
    </subcellularLocation>
</comment>
<dbReference type="PANTHER" id="PTHR12867">
    <property type="entry name" value="GLYCOSYL TRANSFERASE-RELATED"/>
    <property type="match status" value="1"/>
</dbReference>
<dbReference type="EMBL" id="FOXX01000005">
    <property type="protein sequence ID" value="SFQ60829.1"/>
    <property type="molecule type" value="Genomic_DNA"/>
</dbReference>
<keyword evidence="3" id="KW-0328">Glycosyltransferase</keyword>
<reference evidence="7 8" key="1">
    <citation type="submission" date="2016-10" db="EMBL/GenBank/DDBJ databases">
        <authorList>
            <person name="Varghese N."/>
            <person name="Submissions S."/>
        </authorList>
    </citation>
    <scope>NUCLEOTIDE SEQUENCE [LARGE SCALE GENOMIC DNA]</scope>
    <source>
        <strain evidence="7 8">DSM 13796</strain>
    </source>
</reference>
<dbReference type="NCBIfam" id="NF041548">
    <property type="entry name" value="PssE"/>
    <property type="match status" value="1"/>
</dbReference>
<dbReference type="RefSeq" id="WP_061804748.1">
    <property type="nucleotide sequence ID" value="NZ_FOXX01000005.1"/>
</dbReference>
<keyword evidence="4 7" id="KW-0808">Transferase</keyword>
<evidence type="ECO:0000256" key="3">
    <source>
        <dbReference type="ARBA" id="ARBA00022676"/>
    </source>
</evidence>
<sequence length="164" mass="18516">MILVVLGTHELPFTRLLEAVEEAIEAGLIQEDVIVQVGHTPFTSKHMKLIDFTSYDEMDRLYDEARVIITHGGTGSITSGLKKGKTLIAAPRLIKYGEHNDDHQLEIVNQFSRTGHLIPWTDEDNFEEVLQRAAHFTPQPFYSGKNNILSLIESFIDENVKGKN</sequence>
<keyword evidence="8" id="KW-1185">Reference proteome</keyword>
<dbReference type="InterPro" id="IPR048097">
    <property type="entry name" value="Cps14G-like"/>
</dbReference>
<dbReference type="InterPro" id="IPR039042">
    <property type="entry name" value="Alg13-like"/>
</dbReference>
<dbReference type="GO" id="GO:0016740">
    <property type="term" value="F:transferase activity"/>
    <property type="evidence" value="ECO:0007669"/>
    <property type="project" value="UniProtKB-KW"/>
</dbReference>
<proteinExistence type="inferred from homology"/>
<evidence type="ECO:0000313" key="8">
    <source>
        <dbReference type="Proteomes" id="UP000182762"/>
    </source>
</evidence>
<evidence type="ECO:0000256" key="2">
    <source>
        <dbReference type="ARBA" id="ARBA00006962"/>
    </source>
</evidence>
<evidence type="ECO:0000313" key="7">
    <source>
        <dbReference type="EMBL" id="SFQ60829.1"/>
    </source>
</evidence>
<dbReference type="Pfam" id="PF04101">
    <property type="entry name" value="Glyco_tran_28_C"/>
    <property type="match status" value="1"/>
</dbReference>
<evidence type="ECO:0000256" key="5">
    <source>
        <dbReference type="ARBA" id="ARBA00022824"/>
    </source>
</evidence>